<evidence type="ECO:0000313" key="6">
    <source>
        <dbReference type="Proteomes" id="UP000250043"/>
    </source>
</evidence>
<dbReference type="PANTHER" id="PTHR19848">
    <property type="entry name" value="WD40 REPEAT PROTEIN"/>
    <property type="match status" value="1"/>
</dbReference>
<feature type="region of interest" description="Disordered" evidence="4">
    <location>
        <begin position="177"/>
        <end position="230"/>
    </location>
</feature>
<evidence type="ECO:0000313" key="5">
    <source>
        <dbReference type="EMBL" id="OCH84471.1"/>
    </source>
</evidence>
<dbReference type="InterPro" id="IPR001680">
    <property type="entry name" value="WD40_rpt"/>
</dbReference>
<dbReference type="InterPro" id="IPR036322">
    <property type="entry name" value="WD40_repeat_dom_sf"/>
</dbReference>
<dbReference type="EMBL" id="KV722669">
    <property type="protein sequence ID" value="OCH84471.1"/>
    <property type="molecule type" value="Genomic_DNA"/>
</dbReference>
<feature type="compositionally biased region" description="Low complexity" evidence="4">
    <location>
        <begin position="177"/>
        <end position="195"/>
    </location>
</feature>
<keyword evidence="2" id="KW-0677">Repeat</keyword>
<feature type="non-terminal residue" evidence="5">
    <location>
        <position position="340"/>
    </location>
</feature>
<reference evidence="5 6" key="1">
    <citation type="submission" date="2016-07" db="EMBL/GenBank/DDBJ databases">
        <title>Draft genome of the white-rot fungus Obba rivulosa 3A-2.</title>
        <authorList>
            <consortium name="DOE Joint Genome Institute"/>
            <person name="Miettinen O."/>
            <person name="Riley R."/>
            <person name="Acob R."/>
            <person name="Barry K."/>
            <person name="Cullen D."/>
            <person name="De Vries R."/>
            <person name="Hainaut M."/>
            <person name="Hatakka A."/>
            <person name="Henrissat B."/>
            <person name="Hilden K."/>
            <person name="Kuo R."/>
            <person name="Labutti K."/>
            <person name="Lipzen A."/>
            <person name="Makela M.R."/>
            <person name="Sandor L."/>
            <person name="Spatafora J.W."/>
            <person name="Grigoriev I.V."/>
            <person name="Hibbett D.S."/>
        </authorList>
    </citation>
    <scope>NUCLEOTIDE SEQUENCE [LARGE SCALE GENOMIC DNA]</scope>
    <source>
        <strain evidence="5 6">3A-2</strain>
    </source>
</reference>
<keyword evidence="6" id="KW-1185">Reference proteome</keyword>
<accession>A0A8E2AHA6</accession>
<sequence>MWWACAPSQALPATVLSAANTAPPRRSPYIRAVRFSPDGKLFATGVEDKIRIWDIATKCTQTVFEGHQQEIRSLDVSRNGRFIVSGSGDKTVRIWFTVDEPDIIDAGVAFVCISPDGRLVAVGSLETVVRGWDVQTGQLVERLEAPATAYGASRSRPTARACTSQFAGAQSGAAAADTAPAAASGTPPGAGQATPNMAPSQTPVTPESERVGGPAPGLADALDPGAVPPELKKEGSDWFAVFAGRDKKGAPEKERALDVGLVHTLMHESVVCCVRFSADGKYLATGCNRTAQIYDTKTGMKTCVLVDESASKIGDLYIRSVCFSPDGKFLATGAEDKQIR</sequence>
<dbReference type="OrthoDB" id="17410at2759"/>
<name>A0A8E2AHA6_9APHY</name>
<evidence type="ECO:0000256" key="4">
    <source>
        <dbReference type="SAM" id="MobiDB-lite"/>
    </source>
</evidence>
<dbReference type="SMART" id="SM00320">
    <property type="entry name" value="WD40"/>
    <property type="match status" value="5"/>
</dbReference>
<feature type="repeat" description="WD" evidence="3">
    <location>
        <begin position="318"/>
        <end position="340"/>
    </location>
</feature>
<feature type="repeat" description="WD" evidence="3">
    <location>
        <begin position="64"/>
        <end position="95"/>
    </location>
</feature>
<gene>
    <name evidence="5" type="ORF">OBBRIDRAFT_839682</name>
</gene>
<dbReference type="Gene3D" id="2.130.10.10">
    <property type="entry name" value="YVTN repeat-like/Quinoprotein amine dehydrogenase"/>
    <property type="match status" value="2"/>
</dbReference>
<dbReference type="Proteomes" id="UP000250043">
    <property type="component" value="Unassembled WGS sequence"/>
</dbReference>
<dbReference type="PANTHER" id="PTHR19848:SF8">
    <property type="entry name" value="F-BOX AND WD REPEAT DOMAIN CONTAINING 7"/>
    <property type="match status" value="1"/>
</dbReference>
<dbReference type="AlphaFoldDB" id="A0A8E2AHA6"/>
<evidence type="ECO:0000256" key="2">
    <source>
        <dbReference type="ARBA" id="ARBA00022737"/>
    </source>
</evidence>
<dbReference type="Pfam" id="PF00400">
    <property type="entry name" value="WD40"/>
    <property type="match status" value="5"/>
</dbReference>
<dbReference type="SUPFAM" id="SSF50978">
    <property type="entry name" value="WD40 repeat-like"/>
    <property type="match status" value="1"/>
</dbReference>
<dbReference type="PROSITE" id="PS50082">
    <property type="entry name" value="WD_REPEATS_2"/>
    <property type="match status" value="3"/>
</dbReference>
<proteinExistence type="predicted"/>
<dbReference type="PROSITE" id="PS50294">
    <property type="entry name" value="WD_REPEATS_REGION"/>
    <property type="match status" value="1"/>
</dbReference>
<evidence type="ECO:0000256" key="3">
    <source>
        <dbReference type="PROSITE-ProRule" id="PRU00221"/>
    </source>
</evidence>
<keyword evidence="1 3" id="KW-0853">WD repeat</keyword>
<organism evidence="5 6">
    <name type="scientific">Obba rivulosa</name>
    <dbReference type="NCBI Taxonomy" id="1052685"/>
    <lineage>
        <taxon>Eukaryota</taxon>
        <taxon>Fungi</taxon>
        <taxon>Dikarya</taxon>
        <taxon>Basidiomycota</taxon>
        <taxon>Agaricomycotina</taxon>
        <taxon>Agaricomycetes</taxon>
        <taxon>Polyporales</taxon>
        <taxon>Gelatoporiaceae</taxon>
        <taxon>Obba</taxon>
    </lineage>
</organism>
<feature type="repeat" description="WD" evidence="3">
    <location>
        <begin position="108"/>
        <end position="142"/>
    </location>
</feature>
<evidence type="ECO:0000256" key="1">
    <source>
        <dbReference type="ARBA" id="ARBA00022574"/>
    </source>
</evidence>
<dbReference type="InterPro" id="IPR015943">
    <property type="entry name" value="WD40/YVTN_repeat-like_dom_sf"/>
</dbReference>
<protein>
    <submittedName>
        <fullName evidence="5">WD40 repeat-like protein</fullName>
    </submittedName>
</protein>